<organism evidence="5 6">
    <name type="scientific">Vogesella amnigena</name>
    <dbReference type="NCBI Taxonomy" id="1507449"/>
    <lineage>
        <taxon>Bacteria</taxon>
        <taxon>Pseudomonadati</taxon>
        <taxon>Pseudomonadota</taxon>
        <taxon>Betaproteobacteria</taxon>
        <taxon>Neisseriales</taxon>
        <taxon>Chromobacteriaceae</taxon>
        <taxon>Vogesella</taxon>
    </lineage>
</organism>
<dbReference type="EMBL" id="JBHRYH010000041">
    <property type="protein sequence ID" value="MFC3627111.1"/>
    <property type="molecule type" value="Genomic_DNA"/>
</dbReference>
<dbReference type="SMART" id="SM00344">
    <property type="entry name" value="HTH_ASNC"/>
    <property type="match status" value="1"/>
</dbReference>
<evidence type="ECO:0000256" key="3">
    <source>
        <dbReference type="ARBA" id="ARBA00023163"/>
    </source>
</evidence>
<keyword evidence="1" id="KW-0805">Transcription regulation</keyword>
<evidence type="ECO:0000313" key="6">
    <source>
        <dbReference type="Proteomes" id="UP001595636"/>
    </source>
</evidence>
<dbReference type="Proteomes" id="UP001595636">
    <property type="component" value="Unassembled WGS sequence"/>
</dbReference>
<dbReference type="Gene3D" id="3.30.70.920">
    <property type="match status" value="1"/>
</dbReference>
<dbReference type="SUPFAM" id="SSF54909">
    <property type="entry name" value="Dimeric alpha+beta barrel"/>
    <property type="match status" value="1"/>
</dbReference>
<feature type="domain" description="HTH asnC-type" evidence="4">
    <location>
        <begin position="11"/>
        <end position="72"/>
    </location>
</feature>
<keyword evidence="2" id="KW-0238">DNA-binding</keyword>
<dbReference type="RefSeq" id="WP_088965054.1">
    <property type="nucleotide sequence ID" value="NZ_JBHRYH010000041.1"/>
</dbReference>
<dbReference type="InterPro" id="IPR036390">
    <property type="entry name" value="WH_DNA-bd_sf"/>
</dbReference>
<dbReference type="PANTHER" id="PTHR30154:SF34">
    <property type="entry name" value="TRANSCRIPTIONAL REGULATOR AZLB"/>
    <property type="match status" value="1"/>
</dbReference>
<dbReference type="InterPro" id="IPR019887">
    <property type="entry name" value="Tscrpt_reg_AsnC/Lrp_C"/>
</dbReference>
<evidence type="ECO:0000313" key="5">
    <source>
        <dbReference type="EMBL" id="MFC3627111.1"/>
    </source>
</evidence>
<name>A0ABV7TWQ8_9NEIS</name>
<evidence type="ECO:0000256" key="1">
    <source>
        <dbReference type="ARBA" id="ARBA00023015"/>
    </source>
</evidence>
<dbReference type="InterPro" id="IPR000485">
    <property type="entry name" value="AsnC-type_HTH_dom"/>
</dbReference>
<proteinExistence type="predicted"/>
<comment type="caution">
    <text evidence="5">The sequence shown here is derived from an EMBL/GenBank/DDBJ whole genome shotgun (WGS) entry which is preliminary data.</text>
</comment>
<dbReference type="Pfam" id="PF01037">
    <property type="entry name" value="AsnC_trans_reg"/>
    <property type="match status" value="1"/>
</dbReference>
<sequence length="165" mass="18622">MEMQKMRGIELDRYDYQILEALQKDARATHQKLAQEVPLSASQIGRRIQRLEEAGIIQGYHIALRPDLLDLSVTAFANVSLERHGEASIREFAAAISDLPEVLECYAVAGEADYWLRIVVQDLPSLSRFVMNKLMTLSLVRSVKSTVALEPIKHTTRLPLQPPAR</sequence>
<keyword evidence="3" id="KW-0804">Transcription</keyword>
<protein>
    <submittedName>
        <fullName evidence="5">Lrp/AsnC family transcriptional regulator</fullName>
    </submittedName>
</protein>
<dbReference type="InterPro" id="IPR036388">
    <property type="entry name" value="WH-like_DNA-bd_sf"/>
</dbReference>
<dbReference type="Gene3D" id="1.10.10.10">
    <property type="entry name" value="Winged helix-like DNA-binding domain superfamily/Winged helix DNA-binding domain"/>
    <property type="match status" value="1"/>
</dbReference>
<dbReference type="PANTHER" id="PTHR30154">
    <property type="entry name" value="LEUCINE-RESPONSIVE REGULATORY PROTEIN"/>
    <property type="match status" value="1"/>
</dbReference>
<reference evidence="6" key="1">
    <citation type="journal article" date="2019" name="Int. J. Syst. Evol. Microbiol.">
        <title>The Global Catalogue of Microorganisms (GCM) 10K type strain sequencing project: providing services to taxonomists for standard genome sequencing and annotation.</title>
        <authorList>
            <consortium name="The Broad Institute Genomics Platform"/>
            <consortium name="The Broad Institute Genome Sequencing Center for Infectious Disease"/>
            <person name="Wu L."/>
            <person name="Ma J."/>
        </authorList>
    </citation>
    <scope>NUCLEOTIDE SEQUENCE [LARGE SCALE GENOMIC DNA]</scope>
    <source>
        <strain evidence="6">KCTC 42195</strain>
    </source>
</reference>
<dbReference type="PROSITE" id="PS50956">
    <property type="entry name" value="HTH_ASNC_2"/>
    <property type="match status" value="1"/>
</dbReference>
<dbReference type="PRINTS" id="PR00033">
    <property type="entry name" value="HTHASNC"/>
</dbReference>
<dbReference type="Pfam" id="PF13404">
    <property type="entry name" value="HTH_AsnC-type"/>
    <property type="match status" value="1"/>
</dbReference>
<evidence type="ECO:0000256" key="2">
    <source>
        <dbReference type="ARBA" id="ARBA00023125"/>
    </source>
</evidence>
<dbReference type="InterPro" id="IPR019888">
    <property type="entry name" value="Tscrpt_reg_AsnC-like"/>
</dbReference>
<dbReference type="InterPro" id="IPR011008">
    <property type="entry name" value="Dimeric_a/b-barrel"/>
</dbReference>
<gene>
    <name evidence="5" type="ORF">ACFOKJ_13410</name>
</gene>
<accession>A0ABV7TWQ8</accession>
<keyword evidence="6" id="KW-1185">Reference proteome</keyword>
<evidence type="ECO:0000259" key="4">
    <source>
        <dbReference type="PROSITE" id="PS50956"/>
    </source>
</evidence>
<dbReference type="SUPFAM" id="SSF46785">
    <property type="entry name" value="Winged helix' DNA-binding domain"/>
    <property type="match status" value="1"/>
</dbReference>